<dbReference type="RefSeq" id="WP_261294868.1">
    <property type="nucleotide sequence ID" value="NZ_JANQBK010000011.1"/>
</dbReference>
<reference evidence="2" key="1">
    <citation type="journal article" date="2019" name="Int. J. Syst. Evol. Microbiol.">
        <title>The Global Catalogue of Microorganisms (GCM) 10K type strain sequencing project: providing services to taxonomists for standard genome sequencing and annotation.</title>
        <authorList>
            <consortium name="The Broad Institute Genomics Platform"/>
            <consortium name="The Broad Institute Genome Sequencing Center for Infectious Disease"/>
            <person name="Wu L."/>
            <person name="Ma J."/>
        </authorList>
    </citation>
    <scope>NUCLEOTIDE SEQUENCE [LARGE SCALE GENOMIC DNA]</scope>
    <source>
        <strain evidence="2">KCTC 42739</strain>
    </source>
</reference>
<dbReference type="InterPro" id="IPR017521">
    <property type="entry name" value="Sugar_tfrase_PEP-CTERM_Stp1"/>
</dbReference>
<protein>
    <submittedName>
        <fullName evidence="1">TIGR03087 family PEP-CTERM/XrtA system glycosyltransferase</fullName>
    </submittedName>
</protein>
<dbReference type="EMBL" id="JBHRXP010000004">
    <property type="protein sequence ID" value="MFC3580557.1"/>
    <property type="molecule type" value="Genomic_DNA"/>
</dbReference>
<evidence type="ECO:0000313" key="1">
    <source>
        <dbReference type="EMBL" id="MFC3580557.1"/>
    </source>
</evidence>
<sequence length="402" mass="44113">MGDILFLAHRVPYPPDRGDKIRGFHILKFLAARKRVHLIAFADDPRDMNRKEGLAPYTGHRSILWRSKSRATAAVQALLRRKPVSLTAFADRPLQQAVDAVLARHPIDTIYVFSSQMAQYIPVHRRADVVMDFVDMDSAKFADYGKGSWGPTGWMMRREGRLLAGYEKAVAKTATASLFVSEAEAALFRHKTGAERVFAVENGIDTELFDPQAAFKRIDTIGQLIVFTGQMDYRPNIEGVTWFVETILPHIQVDHPGARFAIVGRAPTEAVKALAAHRGVIVTGEVADVRGWLAAAAVVVAPLKLARGVQNKVLEAMAMARPVVASAAAAEGIDHQDTIRVGETVGELAEQVSILLGNPAIGADLGQRARAQVQQRYSWAARLAPLDQIMGLRIKQPPRRAA</sequence>
<dbReference type="CDD" id="cd03801">
    <property type="entry name" value="GT4_PimA-like"/>
    <property type="match status" value="1"/>
</dbReference>
<organism evidence="1 2">
    <name type="scientific">Sphingomonas hylomeconis</name>
    <dbReference type="NCBI Taxonomy" id="1395958"/>
    <lineage>
        <taxon>Bacteria</taxon>
        <taxon>Pseudomonadati</taxon>
        <taxon>Pseudomonadota</taxon>
        <taxon>Alphaproteobacteria</taxon>
        <taxon>Sphingomonadales</taxon>
        <taxon>Sphingomonadaceae</taxon>
        <taxon>Sphingomonas</taxon>
    </lineage>
</organism>
<gene>
    <name evidence="1" type="ORF">ACFONA_10315</name>
</gene>
<evidence type="ECO:0000313" key="2">
    <source>
        <dbReference type="Proteomes" id="UP001595713"/>
    </source>
</evidence>
<dbReference type="Proteomes" id="UP001595713">
    <property type="component" value="Unassembled WGS sequence"/>
</dbReference>
<dbReference type="PANTHER" id="PTHR12526:SF600">
    <property type="entry name" value="GLYCOSYL TRANSFERASE GROUP 1"/>
    <property type="match status" value="1"/>
</dbReference>
<dbReference type="Gene3D" id="3.40.50.2000">
    <property type="entry name" value="Glycogen Phosphorylase B"/>
    <property type="match status" value="2"/>
</dbReference>
<comment type="caution">
    <text evidence="1">The sequence shown here is derived from an EMBL/GenBank/DDBJ whole genome shotgun (WGS) entry which is preliminary data.</text>
</comment>
<keyword evidence="2" id="KW-1185">Reference proteome</keyword>
<name>A0ABV7SY78_9SPHN</name>
<proteinExistence type="predicted"/>
<dbReference type="SUPFAM" id="SSF53756">
    <property type="entry name" value="UDP-Glycosyltransferase/glycogen phosphorylase"/>
    <property type="match status" value="1"/>
</dbReference>
<dbReference type="NCBIfam" id="TIGR03087">
    <property type="entry name" value="stp1"/>
    <property type="match status" value="1"/>
</dbReference>
<dbReference type="Pfam" id="PF13692">
    <property type="entry name" value="Glyco_trans_1_4"/>
    <property type="match status" value="1"/>
</dbReference>
<dbReference type="PANTHER" id="PTHR12526">
    <property type="entry name" value="GLYCOSYLTRANSFERASE"/>
    <property type="match status" value="1"/>
</dbReference>
<accession>A0ABV7SY78</accession>